<comment type="caution">
    <text evidence="10">The sequence shown here is derived from an EMBL/GenBank/DDBJ whole genome shotgun (WGS) entry which is preliminary data.</text>
</comment>
<feature type="domain" description="Histidine kinase" evidence="8">
    <location>
        <begin position="417"/>
        <end position="638"/>
    </location>
</feature>
<dbReference type="EC" id="2.7.13.3" evidence="2"/>
<dbReference type="InterPro" id="IPR011006">
    <property type="entry name" value="CheY-like_superfamily"/>
</dbReference>
<evidence type="ECO:0000259" key="8">
    <source>
        <dbReference type="PROSITE" id="PS50109"/>
    </source>
</evidence>
<dbReference type="PANTHER" id="PTHR45339:SF1">
    <property type="entry name" value="HYBRID SIGNAL TRANSDUCTION HISTIDINE KINASE J"/>
    <property type="match status" value="1"/>
</dbReference>
<dbReference type="InterPro" id="IPR003594">
    <property type="entry name" value="HATPase_dom"/>
</dbReference>
<keyword evidence="6" id="KW-0472">Membrane</keyword>
<dbReference type="Gene3D" id="3.40.50.2300">
    <property type="match status" value="1"/>
</dbReference>
<dbReference type="InterPro" id="IPR004358">
    <property type="entry name" value="Sig_transdc_His_kin-like_C"/>
</dbReference>
<evidence type="ECO:0000256" key="6">
    <source>
        <dbReference type="SAM" id="Phobius"/>
    </source>
</evidence>
<dbReference type="SUPFAM" id="SSF49785">
    <property type="entry name" value="Galactose-binding domain-like"/>
    <property type="match status" value="1"/>
</dbReference>
<dbReference type="Pfam" id="PF07695">
    <property type="entry name" value="7TMR-DISM_7TM"/>
    <property type="match status" value="1"/>
</dbReference>
<feature type="transmembrane region" description="Helical" evidence="6">
    <location>
        <begin position="341"/>
        <end position="358"/>
    </location>
</feature>
<keyword evidence="11" id="KW-1185">Reference proteome</keyword>
<dbReference type="PROSITE" id="PS50110">
    <property type="entry name" value="RESPONSE_REGULATORY"/>
    <property type="match status" value="1"/>
</dbReference>
<comment type="catalytic activity">
    <reaction evidence="1">
        <text>ATP + protein L-histidine = ADP + protein N-phospho-L-histidine.</text>
        <dbReference type="EC" id="2.7.13.3"/>
    </reaction>
</comment>
<feature type="transmembrane region" description="Helical" evidence="6">
    <location>
        <begin position="290"/>
        <end position="309"/>
    </location>
</feature>
<evidence type="ECO:0000256" key="1">
    <source>
        <dbReference type="ARBA" id="ARBA00000085"/>
    </source>
</evidence>
<dbReference type="InterPro" id="IPR036890">
    <property type="entry name" value="HATPase_C_sf"/>
</dbReference>
<evidence type="ECO:0000256" key="4">
    <source>
        <dbReference type="ARBA" id="ARBA00023012"/>
    </source>
</evidence>
<evidence type="ECO:0000313" key="11">
    <source>
        <dbReference type="Proteomes" id="UP001610063"/>
    </source>
</evidence>
<evidence type="ECO:0000256" key="2">
    <source>
        <dbReference type="ARBA" id="ARBA00012438"/>
    </source>
</evidence>
<dbReference type="InterPro" id="IPR008979">
    <property type="entry name" value="Galactose-bd-like_sf"/>
</dbReference>
<dbReference type="Pfam" id="PF00512">
    <property type="entry name" value="HisKA"/>
    <property type="match status" value="1"/>
</dbReference>
<feature type="transmembrane region" description="Helical" evidence="6">
    <location>
        <begin position="370"/>
        <end position="389"/>
    </location>
</feature>
<name>A0ABW7NAM5_9BACT</name>
<evidence type="ECO:0000256" key="3">
    <source>
        <dbReference type="ARBA" id="ARBA00022553"/>
    </source>
</evidence>
<dbReference type="PRINTS" id="PR00344">
    <property type="entry name" value="BCTRLSENSOR"/>
</dbReference>
<feature type="transmembrane region" description="Helical" evidence="6">
    <location>
        <begin position="189"/>
        <end position="214"/>
    </location>
</feature>
<feature type="signal peptide" evidence="7">
    <location>
        <begin position="1"/>
        <end position="21"/>
    </location>
</feature>
<dbReference type="Pfam" id="PF02518">
    <property type="entry name" value="HATPase_c"/>
    <property type="match status" value="1"/>
</dbReference>
<dbReference type="EMBL" id="JBIPKE010000018">
    <property type="protein sequence ID" value="MFH6984611.1"/>
    <property type="molecule type" value="Genomic_DNA"/>
</dbReference>
<proteinExistence type="predicted"/>
<dbReference type="InterPro" id="IPR003661">
    <property type="entry name" value="HisK_dim/P_dom"/>
</dbReference>
<dbReference type="CDD" id="cd00082">
    <property type="entry name" value="HisKA"/>
    <property type="match status" value="1"/>
</dbReference>
<dbReference type="PROSITE" id="PS50109">
    <property type="entry name" value="HIS_KIN"/>
    <property type="match status" value="1"/>
</dbReference>
<feature type="modified residue" description="4-aspartylphosphate" evidence="5">
    <location>
        <position position="709"/>
    </location>
</feature>
<dbReference type="SMART" id="SM00387">
    <property type="entry name" value="HATPase_c"/>
    <property type="match status" value="1"/>
</dbReference>
<dbReference type="Gene3D" id="2.60.120.260">
    <property type="entry name" value="Galactose-binding domain-like"/>
    <property type="match status" value="1"/>
</dbReference>
<dbReference type="InterPro" id="IPR005467">
    <property type="entry name" value="His_kinase_dom"/>
</dbReference>
<dbReference type="SMART" id="SM00388">
    <property type="entry name" value="HisKA"/>
    <property type="match status" value="1"/>
</dbReference>
<dbReference type="SUPFAM" id="SSF52172">
    <property type="entry name" value="CheY-like"/>
    <property type="match status" value="1"/>
</dbReference>
<dbReference type="SUPFAM" id="SSF55874">
    <property type="entry name" value="ATPase domain of HSP90 chaperone/DNA topoisomerase II/histidine kinase"/>
    <property type="match status" value="1"/>
</dbReference>
<evidence type="ECO:0000259" key="9">
    <source>
        <dbReference type="PROSITE" id="PS50110"/>
    </source>
</evidence>
<dbReference type="CDD" id="cd17546">
    <property type="entry name" value="REC_hyHK_CKI1_RcsC-like"/>
    <property type="match status" value="1"/>
</dbReference>
<dbReference type="InterPro" id="IPR001789">
    <property type="entry name" value="Sig_transdc_resp-reg_receiver"/>
</dbReference>
<feature type="transmembrane region" description="Helical" evidence="6">
    <location>
        <begin position="315"/>
        <end position="334"/>
    </location>
</feature>
<dbReference type="Gene3D" id="3.30.565.10">
    <property type="entry name" value="Histidine kinase-like ATPase, C-terminal domain"/>
    <property type="match status" value="1"/>
</dbReference>
<sequence>MIQFRYFSGLVLLCCMLGLRAQSVDNGILDLRQVGDDFSEVELDGDWFFYWNELVSPDSTDFSKAGLARFPGLWNHMEETGYSPEGYATYQLKVLINPDRKYAIYTPAVYSAYHFYINDELITSNGVVGDSEDNSSPHWIQLVEPIERGILKDTNVFTLQISNFRHSRGGPIDSIVFGKKSALLSYRNYLFTIDALLTGALIMGGLFFLGLFLFGRNHKSILYFSLFCMAFSYYIFGSGNYIMHWLFPDIPWIVTIKLEYATLYLVCILFTKYTYHTYPLDAPRLGDKIIIGVCLLFLAIAILLPPALFTRFNQYFLIFIFGGIALGFYIYLTALLNKRIGAVYAFISASMILVVLTLKNLHQFEIVDLPLFVLPAGYMFFFFLQSVTTSQQVALSWRRAKENAEASLQVKSDFLSTMSHEIRTPMNAVIGLTHHLLDSHPRNDQKNTLDILKFSSENLLRLINDVLDYSKLESGNLVLEESLLDLKSLGNNLVDGFATIAEEKKSKVVFKYDPELPTMFLGDGGRLTQVLSNLINNAIKFTTEGKVTLSMTQEQRQPEGIFIRFAVEDTGIGISNHDKGKIFEKFNQANTSITRKYGGTGLGLAITKKILELQNVKIQLISELGKGSTFYFTQYFKIAKGFRKQMVRPSVLVDPLKDKRVLLVEDNSVNVMVAKRFLEKWHCAIDIAENGLEALKQFEEDKYDLILMDLQMPEMDGYEATRQLRARGAVLPIIALTAAALSDVEKNILEAGLDDFVVKPFHPDHLYQKLIKYMVEK</sequence>
<evidence type="ECO:0000313" key="10">
    <source>
        <dbReference type="EMBL" id="MFH6984611.1"/>
    </source>
</evidence>
<protein>
    <recommendedName>
        <fullName evidence="2">histidine kinase</fullName>
        <ecNumber evidence="2">2.7.13.3</ecNumber>
    </recommendedName>
</protein>
<dbReference type="InterPro" id="IPR036097">
    <property type="entry name" value="HisK_dim/P_sf"/>
</dbReference>
<keyword evidence="6" id="KW-1133">Transmembrane helix</keyword>
<dbReference type="RefSeq" id="WP_395418004.1">
    <property type="nucleotide sequence ID" value="NZ_JBIPKE010000018.1"/>
</dbReference>
<keyword evidence="6" id="KW-0812">Transmembrane</keyword>
<accession>A0ABW7NAM5</accession>
<dbReference type="PANTHER" id="PTHR45339">
    <property type="entry name" value="HYBRID SIGNAL TRANSDUCTION HISTIDINE KINASE J"/>
    <property type="match status" value="1"/>
</dbReference>
<dbReference type="CDD" id="cd16922">
    <property type="entry name" value="HATPase_EvgS-ArcB-TorS-like"/>
    <property type="match status" value="1"/>
</dbReference>
<dbReference type="Proteomes" id="UP001610063">
    <property type="component" value="Unassembled WGS sequence"/>
</dbReference>
<gene>
    <name evidence="10" type="ORF">ACHKAR_14245</name>
</gene>
<dbReference type="Pfam" id="PF00072">
    <property type="entry name" value="Response_reg"/>
    <property type="match status" value="1"/>
</dbReference>
<feature type="transmembrane region" description="Helical" evidence="6">
    <location>
        <begin position="221"/>
        <end position="244"/>
    </location>
</feature>
<reference evidence="10 11" key="1">
    <citation type="journal article" date="2013" name="Int. J. Syst. Evol. Microbiol.">
        <title>Marinoscillum luteum sp. nov., isolated from marine sediment.</title>
        <authorList>
            <person name="Cha I.T."/>
            <person name="Park S.J."/>
            <person name="Kim S.J."/>
            <person name="Kim J.G."/>
            <person name="Jung M.Y."/>
            <person name="Shin K.S."/>
            <person name="Kwon K.K."/>
            <person name="Yang S.H."/>
            <person name="Seo Y.S."/>
            <person name="Rhee S.K."/>
        </authorList>
    </citation>
    <scope>NUCLEOTIDE SEQUENCE [LARGE SCALE GENOMIC DNA]</scope>
    <source>
        <strain evidence="10 11">KCTC 23939</strain>
    </source>
</reference>
<organism evidence="10 11">
    <name type="scientific">Marinoscillum luteum</name>
    <dbReference type="NCBI Taxonomy" id="861051"/>
    <lineage>
        <taxon>Bacteria</taxon>
        <taxon>Pseudomonadati</taxon>
        <taxon>Bacteroidota</taxon>
        <taxon>Cytophagia</taxon>
        <taxon>Cytophagales</taxon>
        <taxon>Reichenbachiellaceae</taxon>
        <taxon>Marinoscillum</taxon>
    </lineage>
</organism>
<feature type="chain" id="PRO_5046677311" description="histidine kinase" evidence="7">
    <location>
        <begin position="22"/>
        <end position="777"/>
    </location>
</feature>
<dbReference type="Gene3D" id="1.10.287.130">
    <property type="match status" value="1"/>
</dbReference>
<dbReference type="SUPFAM" id="SSF47384">
    <property type="entry name" value="Homodimeric domain of signal transducing histidine kinase"/>
    <property type="match status" value="1"/>
</dbReference>
<keyword evidence="3 5" id="KW-0597">Phosphoprotein</keyword>
<keyword evidence="7" id="KW-0732">Signal</keyword>
<dbReference type="InterPro" id="IPR011623">
    <property type="entry name" value="7TMR_DISM_rcpt_extracell_dom1"/>
</dbReference>
<feature type="domain" description="Response regulatory" evidence="9">
    <location>
        <begin position="660"/>
        <end position="774"/>
    </location>
</feature>
<keyword evidence="4" id="KW-0902">Two-component regulatory system</keyword>
<evidence type="ECO:0000256" key="5">
    <source>
        <dbReference type="PROSITE-ProRule" id="PRU00169"/>
    </source>
</evidence>
<evidence type="ECO:0000256" key="7">
    <source>
        <dbReference type="SAM" id="SignalP"/>
    </source>
</evidence>
<dbReference type="SMART" id="SM00448">
    <property type="entry name" value="REC"/>
    <property type="match status" value="1"/>
</dbReference>